<dbReference type="SUPFAM" id="SSF158472">
    <property type="entry name" value="HAMP domain-like"/>
    <property type="match status" value="1"/>
</dbReference>
<evidence type="ECO:0000259" key="13">
    <source>
        <dbReference type="PROSITE" id="PS50885"/>
    </source>
</evidence>
<feature type="domain" description="HAMP" evidence="13">
    <location>
        <begin position="348"/>
        <end position="402"/>
    </location>
</feature>
<dbReference type="RefSeq" id="WP_057953308.1">
    <property type="nucleotide sequence ID" value="NZ_CP013118.1"/>
</dbReference>
<proteinExistence type="predicted"/>
<dbReference type="Gene3D" id="3.30.450.40">
    <property type="match status" value="1"/>
</dbReference>
<dbReference type="KEGG" id="blq:L21SP5_02254"/>
<evidence type="ECO:0000313" key="15">
    <source>
        <dbReference type="Proteomes" id="UP000064893"/>
    </source>
</evidence>
<dbReference type="Proteomes" id="UP000064893">
    <property type="component" value="Chromosome"/>
</dbReference>
<dbReference type="GO" id="GO:0005886">
    <property type="term" value="C:plasma membrane"/>
    <property type="evidence" value="ECO:0007669"/>
    <property type="project" value="UniProtKB-SubCell"/>
</dbReference>
<dbReference type="InterPro" id="IPR013656">
    <property type="entry name" value="PAS_4"/>
</dbReference>
<evidence type="ECO:0000256" key="3">
    <source>
        <dbReference type="ARBA" id="ARBA00012438"/>
    </source>
</evidence>
<evidence type="ECO:0000256" key="7">
    <source>
        <dbReference type="ARBA" id="ARBA00022692"/>
    </source>
</evidence>
<dbReference type="InterPro" id="IPR003660">
    <property type="entry name" value="HAMP_dom"/>
</dbReference>
<evidence type="ECO:0000256" key="8">
    <source>
        <dbReference type="ARBA" id="ARBA00022777"/>
    </source>
</evidence>
<dbReference type="InterPro" id="IPR050398">
    <property type="entry name" value="HssS/ArlS-like"/>
</dbReference>
<reference evidence="14 15" key="1">
    <citation type="submission" date="2015-11" db="EMBL/GenBank/DDBJ databases">
        <title>Description and complete genome sequence of a novel strain predominating in hypersaline microbial mats and representing a new family of the Bacteriodetes phylum.</title>
        <authorList>
            <person name="Spring S."/>
            <person name="Bunk B."/>
            <person name="Sproer C."/>
            <person name="Klenk H.-P."/>
        </authorList>
    </citation>
    <scope>NUCLEOTIDE SEQUENCE [LARGE SCALE GENOMIC DNA]</scope>
    <source>
        <strain evidence="14 15">L21-Spi-D4</strain>
    </source>
</reference>
<evidence type="ECO:0000256" key="9">
    <source>
        <dbReference type="ARBA" id="ARBA00022989"/>
    </source>
</evidence>
<keyword evidence="8" id="KW-0418">Kinase</keyword>
<keyword evidence="15" id="KW-1185">Reference proteome</keyword>
<dbReference type="Pfam" id="PF00672">
    <property type="entry name" value="HAMP"/>
    <property type="match status" value="1"/>
</dbReference>
<dbReference type="SMART" id="SM00065">
    <property type="entry name" value="GAF"/>
    <property type="match status" value="1"/>
</dbReference>
<name>A0A0S2I0L9_9BACT</name>
<accession>A0A0S2I0L9</accession>
<dbReference type="SMART" id="SM00304">
    <property type="entry name" value="HAMP"/>
    <property type="match status" value="1"/>
</dbReference>
<dbReference type="InterPro" id="IPR000014">
    <property type="entry name" value="PAS"/>
</dbReference>
<dbReference type="InterPro" id="IPR035965">
    <property type="entry name" value="PAS-like_dom_sf"/>
</dbReference>
<evidence type="ECO:0000256" key="4">
    <source>
        <dbReference type="ARBA" id="ARBA00022475"/>
    </source>
</evidence>
<dbReference type="OrthoDB" id="1109395at2"/>
<keyword evidence="7 12" id="KW-0812">Transmembrane</keyword>
<keyword evidence="10 12" id="KW-0472">Membrane</keyword>
<dbReference type="Pfam" id="PF01590">
    <property type="entry name" value="GAF"/>
    <property type="match status" value="1"/>
</dbReference>
<feature type="coiled-coil region" evidence="11">
    <location>
        <begin position="619"/>
        <end position="667"/>
    </location>
</feature>
<dbReference type="Pfam" id="PF08448">
    <property type="entry name" value="PAS_4"/>
    <property type="match status" value="1"/>
</dbReference>
<dbReference type="Gene3D" id="3.30.450.20">
    <property type="entry name" value="PAS domain"/>
    <property type="match status" value="3"/>
</dbReference>
<gene>
    <name evidence="14" type="ORF">L21SP5_02254</name>
</gene>
<dbReference type="AlphaFoldDB" id="A0A0S2I0L9"/>
<evidence type="ECO:0000256" key="1">
    <source>
        <dbReference type="ARBA" id="ARBA00000085"/>
    </source>
</evidence>
<dbReference type="STRING" id="1307839.L21SP5_02254"/>
<feature type="transmembrane region" description="Helical" evidence="12">
    <location>
        <begin position="325"/>
        <end position="347"/>
    </location>
</feature>
<dbReference type="CDD" id="cd00130">
    <property type="entry name" value="PAS"/>
    <property type="match status" value="1"/>
</dbReference>
<dbReference type="PROSITE" id="PS50885">
    <property type="entry name" value="HAMP"/>
    <property type="match status" value="1"/>
</dbReference>
<sequence>MKVRMKLYVKMLLLILTTSFVIFGTSILVIGLQIKKNAYNKSVEYADLTAKVNARQIKGEMQKYMSTAQGLNNFLLSFESLDSAARRANFMNILKYNLKKKTDILSLWTIWEPNTIDNFDSLYINVKGNTYIGNFSPTYYKEGDSIKLEGLSSGPLFQGNYYTTPKTNRKQTLLAPYYYSYGKGEAYAVLQTNMIVPLIYNGRFLGVIGADASLDSLQKYAEQIKPFDESYAFLIAHDGSIVAHRSSKWVGQKLDTLKYSKVTSEEILQNAQWNNNYSFTDVDPITGQETYFTMSPLTIGKASERWVFGIAVPISELNSVAKNSFILSIIAGLVALSVLSIFIYIIARSITRPVTNITRVLEEIAKGNIETSLKVKGKYNDEINDMAQSVNKLIDGLNETAGFAKQIGEGNLDREHQLLSKNDFLGQSLVDMRESLKEARKFEEEKREKDRKQAWVTQGLAQFGEILREDNDDMQKFSVNIAKNICEYMEIPQCAIFIIEEDENESYFDLKAVHAFGSQKLIDKKVKEGEELVGRAISEKSTIHLTNTPDSFATLTTGKTDDPAPNNLLIVPMLMNDEPFGLLELMGYEPFENHQIEFTEKLAESIAATVSSVKTNIRTAQLLKQSEQLKDELSQQEEEMRQNLEEMQATQEEAKKRESELSAIRNTLQNTTMMAEYDLDGRIIRINELMANTYGHAAEHMIGKFQDAFVTQDDASRRGFLKFWQEVISGVTKKRIHEITKRDQTIYLSETYIPIFEDEEIDRVLNIATDITHKVKLDKEITQLMNKVSELKNN</sequence>
<evidence type="ECO:0000256" key="5">
    <source>
        <dbReference type="ARBA" id="ARBA00022553"/>
    </source>
</evidence>
<evidence type="ECO:0000256" key="6">
    <source>
        <dbReference type="ARBA" id="ARBA00022679"/>
    </source>
</evidence>
<evidence type="ECO:0000256" key="2">
    <source>
        <dbReference type="ARBA" id="ARBA00004651"/>
    </source>
</evidence>
<keyword evidence="9 12" id="KW-1133">Transmembrane helix</keyword>
<dbReference type="Pfam" id="PF02743">
    <property type="entry name" value="dCache_1"/>
    <property type="match status" value="1"/>
</dbReference>
<dbReference type="CDD" id="cd06225">
    <property type="entry name" value="HAMP"/>
    <property type="match status" value="1"/>
</dbReference>
<keyword evidence="5" id="KW-0597">Phosphoprotein</keyword>
<keyword evidence="11" id="KW-0175">Coiled coil</keyword>
<dbReference type="Gene3D" id="6.10.340.10">
    <property type="match status" value="1"/>
</dbReference>
<dbReference type="PANTHER" id="PTHR45528">
    <property type="entry name" value="SENSOR HISTIDINE KINASE CPXA"/>
    <property type="match status" value="1"/>
</dbReference>
<comment type="subcellular location">
    <subcellularLocation>
        <location evidence="2">Cell membrane</location>
        <topology evidence="2">Multi-pass membrane protein</topology>
    </subcellularLocation>
</comment>
<keyword evidence="4" id="KW-1003">Cell membrane</keyword>
<dbReference type="InterPro" id="IPR033479">
    <property type="entry name" value="dCache_1"/>
</dbReference>
<evidence type="ECO:0000256" key="10">
    <source>
        <dbReference type="ARBA" id="ARBA00023136"/>
    </source>
</evidence>
<keyword evidence="6" id="KW-0808">Transferase</keyword>
<dbReference type="InterPro" id="IPR029016">
    <property type="entry name" value="GAF-like_dom_sf"/>
</dbReference>
<dbReference type="InterPro" id="IPR003018">
    <property type="entry name" value="GAF"/>
</dbReference>
<organism evidence="14 15">
    <name type="scientific">Salinivirga cyanobacteriivorans</name>
    <dbReference type="NCBI Taxonomy" id="1307839"/>
    <lineage>
        <taxon>Bacteria</taxon>
        <taxon>Pseudomonadati</taxon>
        <taxon>Bacteroidota</taxon>
        <taxon>Bacteroidia</taxon>
        <taxon>Bacteroidales</taxon>
        <taxon>Salinivirgaceae</taxon>
        <taxon>Salinivirga</taxon>
    </lineage>
</organism>
<dbReference type="NCBIfam" id="TIGR00229">
    <property type="entry name" value="sensory_box"/>
    <property type="match status" value="1"/>
</dbReference>
<dbReference type="GO" id="GO:0000155">
    <property type="term" value="F:phosphorelay sensor kinase activity"/>
    <property type="evidence" value="ECO:0007669"/>
    <property type="project" value="TreeGrafter"/>
</dbReference>
<evidence type="ECO:0000256" key="11">
    <source>
        <dbReference type="SAM" id="Coils"/>
    </source>
</evidence>
<protein>
    <recommendedName>
        <fullName evidence="3">histidine kinase</fullName>
        <ecNumber evidence="3">2.7.13.3</ecNumber>
    </recommendedName>
</protein>
<comment type="catalytic activity">
    <reaction evidence="1">
        <text>ATP + protein L-histidine = ADP + protein N-phospho-L-histidine.</text>
        <dbReference type="EC" id="2.7.13.3"/>
    </reaction>
</comment>
<dbReference type="CDD" id="cd12912">
    <property type="entry name" value="PDC2_MCP_like"/>
    <property type="match status" value="1"/>
</dbReference>
<dbReference type="SUPFAM" id="SSF55785">
    <property type="entry name" value="PYP-like sensor domain (PAS domain)"/>
    <property type="match status" value="1"/>
</dbReference>
<dbReference type="CDD" id="cd12913">
    <property type="entry name" value="PDC1_MCP_like"/>
    <property type="match status" value="1"/>
</dbReference>
<evidence type="ECO:0000313" key="14">
    <source>
        <dbReference type="EMBL" id="ALO15887.1"/>
    </source>
</evidence>
<dbReference type="EC" id="2.7.13.3" evidence="3"/>
<dbReference type="EMBL" id="CP013118">
    <property type="protein sequence ID" value="ALO15887.1"/>
    <property type="molecule type" value="Genomic_DNA"/>
</dbReference>
<evidence type="ECO:0000256" key="12">
    <source>
        <dbReference type="SAM" id="Phobius"/>
    </source>
</evidence>
<dbReference type="SUPFAM" id="SSF55781">
    <property type="entry name" value="GAF domain-like"/>
    <property type="match status" value="1"/>
</dbReference>
<dbReference type="PANTHER" id="PTHR45528:SF10">
    <property type="entry name" value="METHYL-ACCEPTING CHEMOTAXIS PROTEIN"/>
    <property type="match status" value="1"/>
</dbReference>